<dbReference type="RefSeq" id="WP_175527363.1">
    <property type="nucleotide sequence ID" value="NZ_FOND01000018.1"/>
</dbReference>
<sequence length="149" mass="16103">MLLNAPSAAAWVPYCGESQFVHEIQVEDWADGHQKISVTPKGHSRVAVDANGATIAMWHAVQDCVAGLYGGRADTIYDQLECHQHFGAAWFATGDTYDLETWRPTFGPSEWVSSHCGNELGTDPAGPVRGHYRPDAGVTDLEGAFDSVA</sequence>
<dbReference type="Pfam" id="PF10783">
    <property type="entry name" value="DUF2599"/>
    <property type="match status" value="1"/>
</dbReference>
<protein>
    <recommendedName>
        <fullName evidence="3">DUF2599 domain-containing protein</fullName>
    </recommendedName>
</protein>
<dbReference type="EMBL" id="FOND01000018">
    <property type="protein sequence ID" value="SFF58141.1"/>
    <property type="molecule type" value="Genomic_DNA"/>
</dbReference>
<dbReference type="InterPro" id="IPR019719">
    <property type="entry name" value="DUF2599"/>
</dbReference>
<gene>
    <name evidence="1" type="ORF">SAMN05216574_1188</name>
</gene>
<evidence type="ECO:0000313" key="1">
    <source>
        <dbReference type="EMBL" id="SFF58141.1"/>
    </source>
</evidence>
<evidence type="ECO:0008006" key="3">
    <source>
        <dbReference type="Google" id="ProtNLM"/>
    </source>
</evidence>
<dbReference type="AlphaFoldDB" id="A0A1I2JZ84"/>
<evidence type="ECO:0000313" key="2">
    <source>
        <dbReference type="Proteomes" id="UP000198589"/>
    </source>
</evidence>
<reference evidence="2" key="1">
    <citation type="submission" date="2016-10" db="EMBL/GenBank/DDBJ databases">
        <authorList>
            <person name="Varghese N."/>
            <person name="Submissions S."/>
        </authorList>
    </citation>
    <scope>NUCLEOTIDE SEQUENCE [LARGE SCALE GENOMIC DNA]</scope>
    <source>
        <strain evidence="2">DSM 46838</strain>
    </source>
</reference>
<name>A0A1I2JZ84_9ACTN</name>
<proteinExistence type="predicted"/>
<accession>A0A1I2JZ84</accession>
<dbReference type="Proteomes" id="UP000198589">
    <property type="component" value="Unassembled WGS sequence"/>
</dbReference>
<organism evidence="1 2">
    <name type="scientific">Blastococcus tunisiensis</name>
    <dbReference type="NCBI Taxonomy" id="1798228"/>
    <lineage>
        <taxon>Bacteria</taxon>
        <taxon>Bacillati</taxon>
        <taxon>Actinomycetota</taxon>
        <taxon>Actinomycetes</taxon>
        <taxon>Geodermatophilales</taxon>
        <taxon>Geodermatophilaceae</taxon>
        <taxon>Blastococcus</taxon>
    </lineage>
</organism>
<keyword evidence="2" id="KW-1185">Reference proteome</keyword>